<dbReference type="SMART" id="SM00530">
    <property type="entry name" value="HTH_XRE"/>
    <property type="match status" value="1"/>
</dbReference>
<reference evidence="2 3" key="1">
    <citation type="submission" date="2020-10" db="EMBL/GenBank/DDBJ databases">
        <title>Phylogeny of dyella-like bacteria.</title>
        <authorList>
            <person name="Fu J."/>
        </authorList>
    </citation>
    <scope>NUCLEOTIDE SEQUENCE [LARGE SCALE GENOMIC DNA]</scope>
    <source>
        <strain evidence="2 3">THG-B117</strain>
    </source>
</reference>
<dbReference type="Pfam" id="PF01381">
    <property type="entry name" value="HTH_3"/>
    <property type="match status" value="1"/>
</dbReference>
<evidence type="ECO:0000313" key="2">
    <source>
        <dbReference type="EMBL" id="MBM7120212.1"/>
    </source>
</evidence>
<comment type="caution">
    <text evidence="2">The sequence shown here is derived from an EMBL/GenBank/DDBJ whole genome shotgun (WGS) entry which is preliminary data.</text>
</comment>
<organism evidence="2 3">
    <name type="scientific">Dyella kyungheensis</name>
    <dbReference type="NCBI Taxonomy" id="1242174"/>
    <lineage>
        <taxon>Bacteria</taxon>
        <taxon>Pseudomonadati</taxon>
        <taxon>Pseudomonadota</taxon>
        <taxon>Gammaproteobacteria</taxon>
        <taxon>Lysobacterales</taxon>
        <taxon>Rhodanobacteraceae</taxon>
        <taxon>Dyella</taxon>
    </lineage>
</organism>
<protein>
    <submittedName>
        <fullName evidence="2">Helix-turn-helix transcriptional regulator</fullName>
    </submittedName>
</protein>
<gene>
    <name evidence="2" type="ORF">ISP20_03480</name>
</gene>
<dbReference type="CDD" id="cd00093">
    <property type="entry name" value="HTH_XRE"/>
    <property type="match status" value="1"/>
</dbReference>
<feature type="domain" description="HTH cro/C1-type" evidence="1">
    <location>
        <begin position="17"/>
        <end position="71"/>
    </location>
</feature>
<dbReference type="InterPro" id="IPR010982">
    <property type="entry name" value="Lambda_DNA-bd_dom_sf"/>
</dbReference>
<name>A0ABS2JMF3_9GAMM</name>
<dbReference type="InterPro" id="IPR001387">
    <property type="entry name" value="Cro/C1-type_HTH"/>
</dbReference>
<dbReference type="PROSITE" id="PS50943">
    <property type="entry name" value="HTH_CROC1"/>
    <property type="match status" value="1"/>
</dbReference>
<sequence length="95" mass="10873">MSASTHHNHYQLLLAMLKVTRQSKGVTQIELAARLGNTQTFVSKMERGGRRLDAIELIEVLEALEVDPKAWLDQFIIERKNAQKRVKSARKISMQ</sequence>
<dbReference type="Proteomes" id="UP001430065">
    <property type="component" value="Unassembled WGS sequence"/>
</dbReference>
<keyword evidence="3" id="KW-1185">Reference proteome</keyword>
<evidence type="ECO:0000313" key="3">
    <source>
        <dbReference type="Proteomes" id="UP001430065"/>
    </source>
</evidence>
<accession>A0ABS2JMF3</accession>
<dbReference type="Gene3D" id="1.10.260.40">
    <property type="entry name" value="lambda repressor-like DNA-binding domains"/>
    <property type="match status" value="1"/>
</dbReference>
<proteinExistence type="predicted"/>
<dbReference type="EMBL" id="JADIKC010000002">
    <property type="protein sequence ID" value="MBM7120212.1"/>
    <property type="molecule type" value="Genomic_DNA"/>
</dbReference>
<dbReference type="SUPFAM" id="SSF47413">
    <property type="entry name" value="lambda repressor-like DNA-binding domains"/>
    <property type="match status" value="1"/>
</dbReference>
<evidence type="ECO:0000259" key="1">
    <source>
        <dbReference type="PROSITE" id="PS50943"/>
    </source>
</evidence>